<reference evidence="1" key="1">
    <citation type="submission" date="2014-11" db="EMBL/GenBank/DDBJ databases">
        <authorList>
            <person name="Amaro Gonzalez C."/>
        </authorList>
    </citation>
    <scope>NUCLEOTIDE SEQUENCE</scope>
</reference>
<dbReference type="AlphaFoldDB" id="A0A0E9T505"/>
<dbReference type="EMBL" id="GBXM01060055">
    <property type="protein sequence ID" value="JAH48522.1"/>
    <property type="molecule type" value="Transcribed_RNA"/>
</dbReference>
<sequence length="26" mass="2933">MVTFPLIPDSFFSHLLLLLSPTQQST</sequence>
<organism evidence="1">
    <name type="scientific">Anguilla anguilla</name>
    <name type="common">European freshwater eel</name>
    <name type="synonym">Muraena anguilla</name>
    <dbReference type="NCBI Taxonomy" id="7936"/>
    <lineage>
        <taxon>Eukaryota</taxon>
        <taxon>Metazoa</taxon>
        <taxon>Chordata</taxon>
        <taxon>Craniata</taxon>
        <taxon>Vertebrata</taxon>
        <taxon>Euteleostomi</taxon>
        <taxon>Actinopterygii</taxon>
        <taxon>Neopterygii</taxon>
        <taxon>Teleostei</taxon>
        <taxon>Anguilliformes</taxon>
        <taxon>Anguillidae</taxon>
        <taxon>Anguilla</taxon>
    </lineage>
</organism>
<reference evidence="1" key="2">
    <citation type="journal article" date="2015" name="Fish Shellfish Immunol.">
        <title>Early steps in the European eel (Anguilla anguilla)-Vibrio vulnificus interaction in the gills: Role of the RtxA13 toxin.</title>
        <authorList>
            <person name="Callol A."/>
            <person name="Pajuelo D."/>
            <person name="Ebbesson L."/>
            <person name="Teles M."/>
            <person name="MacKenzie S."/>
            <person name="Amaro C."/>
        </authorList>
    </citation>
    <scope>NUCLEOTIDE SEQUENCE</scope>
</reference>
<accession>A0A0E9T505</accession>
<evidence type="ECO:0000313" key="1">
    <source>
        <dbReference type="EMBL" id="JAH48522.1"/>
    </source>
</evidence>
<protein>
    <submittedName>
        <fullName evidence="1">Uncharacterized protein</fullName>
    </submittedName>
</protein>
<name>A0A0E9T505_ANGAN</name>
<proteinExistence type="predicted"/>